<evidence type="ECO:0000313" key="2">
    <source>
        <dbReference type="Proteomes" id="UP000287166"/>
    </source>
</evidence>
<evidence type="ECO:0008006" key="3">
    <source>
        <dbReference type="Google" id="ProtNLM"/>
    </source>
</evidence>
<dbReference type="InParanoid" id="A0A401GVU5"/>
<comment type="caution">
    <text evidence="1">The sequence shown here is derived from an EMBL/GenBank/DDBJ whole genome shotgun (WGS) entry which is preliminary data.</text>
</comment>
<protein>
    <recommendedName>
        <fullName evidence="3">NADP-dependent oxidoreductase domain-containing protein</fullName>
    </recommendedName>
</protein>
<reference evidence="1 2" key="1">
    <citation type="journal article" date="2018" name="Sci. Rep.">
        <title>Genome sequence of the cauliflower mushroom Sparassis crispa (Hanabiratake) and its association with beneficial usage.</title>
        <authorList>
            <person name="Kiyama R."/>
            <person name="Furutani Y."/>
            <person name="Kawaguchi K."/>
            <person name="Nakanishi T."/>
        </authorList>
    </citation>
    <scope>NUCLEOTIDE SEQUENCE [LARGE SCALE GENOMIC DNA]</scope>
</reference>
<accession>A0A401GVU5</accession>
<dbReference type="Gene3D" id="3.20.20.100">
    <property type="entry name" value="NADP-dependent oxidoreductase domain"/>
    <property type="match status" value="1"/>
</dbReference>
<dbReference type="Proteomes" id="UP000287166">
    <property type="component" value="Unassembled WGS sequence"/>
</dbReference>
<name>A0A401GVU5_9APHY</name>
<gene>
    <name evidence="1" type="ORF">SCP_0901920</name>
</gene>
<dbReference type="OrthoDB" id="48988at2759"/>
<dbReference type="SUPFAM" id="SSF51430">
    <property type="entry name" value="NAD(P)-linked oxidoreductase"/>
    <property type="match status" value="1"/>
</dbReference>
<sequence length="110" mass="12208">MTKLFMPMTPGKWGTNIFSSEQSADEIGLVNQHGLSRKHIFDVVKASLERLWLDYIDLRQCWHCVSLSANGTSLPNIGIQAIGSTTKLPSRRRCKHYTTLSKPGTCATSA</sequence>
<keyword evidence="2" id="KW-1185">Reference proteome</keyword>
<dbReference type="InterPro" id="IPR036812">
    <property type="entry name" value="NAD(P)_OxRdtase_dom_sf"/>
</dbReference>
<proteinExistence type="predicted"/>
<dbReference type="RefSeq" id="XP_027617226.1">
    <property type="nucleotide sequence ID" value="XM_027761425.1"/>
</dbReference>
<dbReference type="EMBL" id="BFAD01000009">
    <property type="protein sequence ID" value="GBE86313.1"/>
    <property type="molecule type" value="Genomic_DNA"/>
</dbReference>
<organism evidence="1 2">
    <name type="scientific">Sparassis crispa</name>
    <dbReference type="NCBI Taxonomy" id="139825"/>
    <lineage>
        <taxon>Eukaryota</taxon>
        <taxon>Fungi</taxon>
        <taxon>Dikarya</taxon>
        <taxon>Basidiomycota</taxon>
        <taxon>Agaricomycotina</taxon>
        <taxon>Agaricomycetes</taxon>
        <taxon>Polyporales</taxon>
        <taxon>Sparassidaceae</taxon>
        <taxon>Sparassis</taxon>
    </lineage>
</organism>
<dbReference type="STRING" id="139825.A0A401GVU5"/>
<dbReference type="AlphaFoldDB" id="A0A401GVU5"/>
<dbReference type="GeneID" id="38783230"/>
<evidence type="ECO:0000313" key="1">
    <source>
        <dbReference type="EMBL" id="GBE86313.1"/>
    </source>
</evidence>